<dbReference type="InterPro" id="IPR020550">
    <property type="entry name" value="Inositol_monophosphatase_CS"/>
</dbReference>
<dbReference type="RefSeq" id="WP_124973634.1">
    <property type="nucleotide sequence ID" value="NZ_RQVS01000016.1"/>
</dbReference>
<name>A0A3P3VV58_9MICO</name>
<dbReference type="GO" id="GO:0007165">
    <property type="term" value="P:signal transduction"/>
    <property type="evidence" value="ECO:0007669"/>
    <property type="project" value="TreeGrafter"/>
</dbReference>
<gene>
    <name evidence="9" type="ORF">EG850_11565</name>
</gene>
<dbReference type="Pfam" id="PF00459">
    <property type="entry name" value="Inositol_P"/>
    <property type="match status" value="1"/>
</dbReference>
<dbReference type="InterPro" id="IPR033942">
    <property type="entry name" value="IMPase"/>
</dbReference>
<comment type="similarity">
    <text evidence="3 8">Belongs to the inositol monophosphatase superfamily.</text>
</comment>
<evidence type="ECO:0000256" key="4">
    <source>
        <dbReference type="ARBA" id="ARBA00022723"/>
    </source>
</evidence>
<dbReference type="PROSITE" id="PS00630">
    <property type="entry name" value="IMP_2"/>
    <property type="match status" value="1"/>
</dbReference>
<keyword evidence="6 7" id="KW-0460">Magnesium</keyword>
<evidence type="ECO:0000256" key="6">
    <source>
        <dbReference type="ARBA" id="ARBA00022842"/>
    </source>
</evidence>
<dbReference type="PANTHER" id="PTHR20854:SF4">
    <property type="entry name" value="INOSITOL-1-MONOPHOSPHATASE-RELATED"/>
    <property type="match status" value="1"/>
</dbReference>
<evidence type="ECO:0000256" key="5">
    <source>
        <dbReference type="ARBA" id="ARBA00022801"/>
    </source>
</evidence>
<evidence type="ECO:0000256" key="2">
    <source>
        <dbReference type="ARBA" id="ARBA00001946"/>
    </source>
</evidence>
<comment type="caution">
    <text evidence="9">The sequence shown here is derived from an EMBL/GenBank/DDBJ whole genome shotgun (WGS) entry which is preliminary data.</text>
</comment>
<dbReference type="PRINTS" id="PR00377">
    <property type="entry name" value="IMPHPHTASES"/>
</dbReference>
<dbReference type="InterPro" id="IPR020583">
    <property type="entry name" value="Inositol_monoP_metal-BS"/>
</dbReference>
<dbReference type="GO" id="GO:0046854">
    <property type="term" value="P:phosphatidylinositol phosphate biosynthetic process"/>
    <property type="evidence" value="ECO:0007669"/>
    <property type="project" value="InterPro"/>
</dbReference>
<organism evidence="9 10">
    <name type="scientific">Gulosibacter macacae</name>
    <dbReference type="NCBI Taxonomy" id="2488791"/>
    <lineage>
        <taxon>Bacteria</taxon>
        <taxon>Bacillati</taxon>
        <taxon>Actinomycetota</taxon>
        <taxon>Actinomycetes</taxon>
        <taxon>Micrococcales</taxon>
        <taxon>Microbacteriaceae</taxon>
        <taxon>Gulosibacter</taxon>
    </lineage>
</organism>
<feature type="binding site" evidence="7">
    <location>
        <position position="92"/>
    </location>
    <ligand>
        <name>Mg(2+)</name>
        <dbReference type="ChEBI" id="CHEBI:18420"/>
        <label>1</label>
        <note>catalytic</note>
    </ligand>
</feature>
<evidence type="ECO:0000313" key="9">
    <source>
        <dbReference type="EMBL" id="RRJ85858.1"/>
    </source>
</evidence>
<evidence type="ECO:0000313" key="10">
    <source>
        <dbReference type="Proteomes" id="UP000274391"/>
    </source>
</evidence>
<dbReference type="Gene3D" id="3.30.540.10">
    <property type="entry name" value="Fructose-1,6-Bisphosphatase, subunit A, domain 1"/>
    <property type="match status" value="1"/>
</dbReference>
<dbReference type="EMBL" id="RQVS01000016">
    <property type="protein sequence ID" value="RRJ85858.1"/>
    <property type="molecule type" value="Genomic_DNA"/>
</dbReference>
<dbReference type="PROSITE" id="PS00629">
    <property type="entry name" value="IMP_1"/>
    <property type="match status" value="1"/>
</dbReference>
<dbReference type="GO" id="GO:0008934">
    <property type="term" value="F:inositol monophosphate 1-phosphatase activity"/>
    <property type="evidence" value="ECO:0007669"/>
    <property type="project" value="InterPro"/>
</dbReference>
<proteinExistence type="inferred from homology"/>
<feature type="binding site" evidence="7">
    <location>
        <position position="95"/>
    </location>
    <ligand>
        <name>Mg(2+)</name>
        <dbReference type="ChEBI" id="CHEBI:18420"/>
        <label>1</label>
        <note>catalytic</note>
    </ligand>
</feature>
<comment type="catalytic activity">
    <reaction evidence="1 8">
        <text>a myo-inositol phosphate + H2O = myo-inositol + phosphate</text>
        <dbReference type="Rhea" id="RHEA:24056"/>
        <dbReference type="ChEBI" id="CHEBI:15377"/>
        <dbReference type="ChEBI" id="CHEBI:17268"/>
        <dbReference type="ChEBI" id="CHEBI:43474"/>
        <dbReference type="ChEBI" id="CHEBI:84139"/>
        <dbReference type="EC" id="3.1.3.25"/>
    </reaction>
</comment>
<feature type="binding site" evidence="7">
    <location>
        <position position="94"/>
    </location>
    <ligand>
        <name>Mg(2+)</name>
        <dbReference type="ChEBI" id="CHEBI:18420"/>
        <label>1</label>
        <note>catalytic</note>
    </ligand>
</feature>
<dbReference type="CDD" id="cd01639">
    <property type="entry name" value="IMPase"/>
    <property type="match status" value="1"/>
</dbReference>
<dbReference type="GO" id="GO:0006020">
    <property type="term" value="P:inositol metabolic process"/>
    <property type="evidence" value="ECO:0007669"/>
    <property type="project" value="TreeGrafter"/>
</dbReference>
<evidence type="ECO:0000256" key="3">
    <source>
        <dbReference type="ARBA" id="ARBA00009759"/>
    </source>
</evidence>
<comment type="cofactor">
    <cofactor evidence="2 7 8">
        <name>Mg(2+)</name>
        <dbReference type="ChEBI" id="CHEBI:18420"/>
    </cofactor>
</comment>
<evidence type="ECO:0000256" key="7">
    <source>
        <dbReference type="PIRSR" id="PIRSR600760-2"/>
    </source>
</evidence>
<keyword evidence="4 7" id="KW-0479">Metal-binding</keyword>
<dbReference type="AlphaFoldDB" id="A0A3P3VV58"/>
<dbReference type="SUPFAM" id="SSF56655">
    <property type="entry name" value="Carbohydrate phosphatase"/>
    <property type="match status" value="1"/>
</dbReference>
<evidence type="ECO:0000256" key="8">
    <source>
        <dbReference type="RuleBase" id="RU364068"/>
    </source>
</evidence>
<dbReference type="GO" id="GO:0046872">
    <property type="term" value="F:metal ion binding"/>
    <property type="evidence" value="ECO:0007669"/>
    <property type="project" value="UniProtKB-KW"/>
</dbReference>
<keyword evidence="10" id="KW-1185">Reference proteome</keyword>
<dbReference type="EC" id="3.1.3.25" evidence="8"/>
<protein>
    <recommendedName>
        <fullName evidence="8">Inositol-1-monophosphatase</fullName>
        <ecNumber evidence="8">3.1.3.25</ecNumber>
    </recommendedName>
</protein>
<feature type="binding site" evidence="7">
    <location>
        <position position="228"/>
    </location>
    <ligand>
        <name>Mg(2+)</name>
        <dbReference type="ChEBI" id="CHEBI:18420"/>
        <label>1</label>
        <note>catalytic</note>
    </ligand>
</feature>
<feature type="binding site" evidence="7">
    <location>
        <position position="76"/>
    </location>
    <ligand>
        <name>Mg(2+)</name>
        <dbReference type="ChEBI" id="CHEBI:18420"/>
        <label>1</label>
        <note>catalytic</note>
    </ligand>
</feature>
<reference evidence="9 10" key="1">
    <citation type="submission" date="2018-11" db="EMBL/GenBank/DDBJ databases">
        <title>YIM 102482-1 draft genome.</title>
        <authorList>
            <person name="Li G."/>
            <person name="Jiang Y."/>
        </authorList>
    </citation>
    <scope>NUCLEOTIDE SEQUENCE [LARGE SCALE GENOMIC DNA]</scope>
    <source>
        <strain evidence="9 10">YIM 102482-1</strain>
    </source>
</reference>
<keyword evidence="5 8" id="KW-0378">Hydrolase</keyword>
<evidence type="ECO:0000256" key="1">
    <source>
        <dbReference type="ARBA" id="ARBA00001033"/>
    </source>
</evidence>
<dbReference type="Gene3D" id="3.40.190.80">
    <property type="match status" value="1"/>
</dbReference>
<sequence length="289" mass="30610">MTDSQQRPHDAELLELARTLAAQAGELVSRRRREGVEVAATKSSIVDVVTAADRECEAFLRARLAELRPEDGFFGEESDPSASASGLTWVVDPIDGTVNYLYGVPNYAVSIAVVEGDPAAEPAAFETIAGVVAAPDLRETYSARRGAGAWRNDAPITVGAGSADITQTLVATGYAYEEDTRALQASIWAGISGTVRDLRRMGAASLDLCAVACGRVDAYFEIGLKPWDWAAGALIAREAGAQVFGHELETPEGRGRLVAGHPRITGDLQKLLAENTPDALLPSGETRTS</sequence>
<dbReference type="PANTHER" id="PTHR20854">
    <property type="entry name" value="INOSITOL MONOPHOSPHATASE"/>
    <property type="match status" value="1"/>
</dbReference>
<dbReference type="InterPro" id="IPR000760">
    <property type="entry name" value="Inositol_monophosphatase-like"/>
</dbReference>
<dbReference type="OrthoDB" id="9772456at2"/>
<accession>A0A3P3VV58</accession>
<dbReference type="Proteomes" id="UP000274391">
    <property type="component" value="Unassembled WGS sequence"/>
</dbReference>